<dbReference type="Proteomes" id="UP000234681">
    <property type="component" value="Chromosome 16"/>
</dbReference>
<evidence type="ECO:0000313" key="1">
    <source>
        <dbReference type="EMBL" id="EDL75928.1"/>
    </source>
</evidence>
<name>A6KFI6_RAT</name>
<gene>
    <name evidence="1" type="ORF">rCG_54679</name>
</gene>
<protein>
    <submittedName>
        <fullName evidence="1">RCG54679</fullName>
    </submittedName>
</protein>
<organism evidence="1 2">
    <name type="scientific">Rattus norvegicus</name>
    <name type="common">Rat</name>
    <dbReference type="NCBI Taxonomy" id="10116"/>
    <lineage>
        <taxon>Eukaryota</taxon>
        <taxon>Metazoa</taxon>
        <taxon>Chordata</taxon>
        <taxon>Craniata</taxon>
        <taxon>Vertebrata</taxon>
        <taxon>Euteleostomi</taxon>
        <taxon>Mammalia</taxon>
        <taxon>Eutheria</taxon>
        <taxon>Euarchontoglires</taxon>
        <taxon>Glires</taxon>
        <taxon>Rodentia</taxon>
        <taxon>Myomorpha</taxon>
        <taxon>Muroidea</taxon>
        <taxon>Muridae</taxon>
        <taxon>Murinae</taxon>
        <taxon>Rattus</taxon>
    </lineage>
</organism>
<feature type="non-terminal residue" evidence="1">
    <location>
        <position position="11"/>
    </location>
</feature>
<sequence length="11" mass="1371">MFYAVHQLFQS</sequence>
<accession>A6KFI6</accession>
<reference evidence="2" key="1">
    <citation type="submission" date="2005-09" db="EMBL/GenBank/DDBJ databases">
        <authorList>
            <person name="Mural R.J."/>
            <person name="Li P.W."/>
            <person name="Adams M.D."/>
            <person name="Amanatides P.G."/>
            <person name="Baden-Tillson H."/>
            <person name="Barnstead M."/>
            <person name="Chin S.H."/>
            <person name="Dew I."/>
            <person name="Evans C.A."/>
            <person name="Ferriera S."/>
            <person name="Flanigan M."/>
            <person name="Fosler C."/>
            <person name="Glodek A."/>
            <person name="Gu Z."/>
            <person name="Holt R.A."/>
            <person name="Jennings D."/>
            <person name="Kraft C.L."/>
            <person name="Lu F."/>
            <person name="Nguyen T."/>
            <person name="Nusskern D.R."/>
            <person name="Pfannkoch C.M."/>
            <person name="Sitter C."/>
            <person name="Sutton G.G."/>
            <person name="Venter J.C."/>
            <person name="Wang Z."/>
            <person name="Woodage T."/>
            <person name="Zheng X.H."/>
            <person name="Zhong F."/>
        </authorList>
    </citation>
    <scope>NUCLEOTIDE SEQUENCE [LARGE SCALE GENOMIC DNA]</scope>
    <source>
        <strain>BN</strain>
        <strain evidence="2">Sprague-Dawley</strain>
    </source>
</reference>
<evidence type="ECO:0000313" key="2">
    <source>
        <dbReference type="Proteomes" id="UP000234681"/>
    </source>
</evidence>
<proteinExistence type="predicted"/>
<dbReference type="EMBL" id="CH474045">
    <property type="protein sequence ID" value="EDL75928.1"/>
    <property type="molecule type" value="Genomic_DNA"/>
</dbReference>